<keyword evidence="2" id="KW-1185">Reference proteome</keyword>
<sequence length="922" mass="104081">MEARRGVLVFSTFGKTRKITITKEVLLAVTDKLRATTKTKDNDEVDAKATFWGEVCQELGISDSKTNRTWLHHAYNHHKKMRHKTQMVTAAPASPLTDSDHMAFPIDSDHSSTDIDRTVLATPSSVTQAFTETSEPEDVSEVEVDIEDESSLKAVVTFRGEKAWHNCEELKHQPVRAGERDALANALTSKLPRSVYLDKLNKLDDTVLASGNRDQPSTGVIKTLSWQARKKLRKHSNEMISLRKIMEEELEIEEAVIKKIIAHPKGVMLWSNKTIDLFHDRCREDIVYVDATGSIVKIAKGKTSPFYVYEMVVRNPFKGSSPVPVATYITNDHTTASIYFFLGSFLTDVIRLHGRGAKKRPVMLICDGSTVLMQSMAYNFCGVSLQELLSMYYSIVTGQAKHDCIRLPIMHRCLSHVMKNAKDLCRKHAAKHYHLAMHVFGLMTQATTMSELDEVVTSAVVVFSSSHSDRNVGKHFENLQGLLTNSAQSNLDDSTIVEDCVNDIGPTPFKQHFEDLITQTVIEKSGDDNMYFCPTFIPSLLKYFLPLVGLWSGLLLGDLGRHGTGTIYQKLSQKYNNAAKNPTQNYTEDNKTQGIMEKSQWDLKKIRFQQRCLTRLDDFRGKKTHRVDMERWKKRKQNRRGVYVTPINKPFVFRQHKKNLMQKTKTAKAPAPLQKQAPGETEAHIPSQDPKDKARQGQSSSTSDMTEHAEDDAQGGKVDASSEIIECLFHIHAHKCELGTRIYILNHYSAGVILFGKREEVRKHTLSKIHFDSYGAIVSFVHVDGVHWTFLYINAEESTVYLAESDNAANKFSDYFKMRRTCCSKTDWVDIKWKGGVMKHPVPQDGNSCGVVVCMMAKEVMEVFPKTPTMAFGTTKKEMAHQRKVLAMEILTASVFDKEVNCAMCAGIKPPGSVPHHTHTDW</sequence>
<reference evidence="1" key="1">
    <citation type="submission" date="2022-05" db="EMBL/GenBank/DDBJ databases">
        <title>Chromosome-level genome of Chaenocephalus aceratus.</title>
        <authorList>
            <person name="Park H."/>
        </authorList>
    </citation>
    <scope>NUCLEOTIDE SEQUENCE</scope>
    <source>
        <strain evidence="1">KU_202001</strain>
    </source>
</reference>
<evidence type="ECO:0000313" key="2">
    <source>
        <dbReference type="Proteomes" id="UP001057452"/>
    </source>
</evidence>
<comment type="caution">
    <text evidence="1">The sequence shown here is derived from an EMBL/GenBank/DDBJ whole genome shotgun (WGS) entry which is preliminary data.</text>
</comment>
<evidence type="ECO:0000313" key="1">
    <source>
        <dbReference type="EMBL" id="KAI4829234.1"/>
    </source>
</evidence>
<name>A0ACB9XPJ4_CHAAC</name>
<organism evidence="1 2">
    <name type="scientific">Chaenocephalus aceratus</name>
    <name type="common">Blackfin icefish</name>
    <name type="synonym">Chaenichthys aceratus</name>
    <dbReference type="NCBI Taxonomy" id="36190"/>
    <lineage>
        <taxon>Eukaryota</taxon>
        <taxon>Metazoa</taxon>
        <taxon>Chordata</taxon>
        <taxon>Craniata</taxon>
        <taxon>Vertebrata</taxon>
        <taxon>Euteleostomi</taxon>
        <taxon>Actinopterygii</taxon>
        <taxon>Neopterygii</taxon>
        <taxon>Teleostei</taxon>
        <taxon>Neoteleostei</taxon>
        <taxon>Acanthomorphata</taxon>
        <taxon>Eupercaria</taxon>
        <taxon>Perciformes</taxon>
        <taxon>Notothenioidei</taxon>
        <taxon>Channichthyidae</taxon>
        <taxon>Chaenocephalus</taxon>
    </lineage>
</organism>
<accession>A0ACB9XPJ4</accession>
<feature type="non-terminal residue" evidence="1">
    <location>
        <position position="922"/>
    </location>
</feature>
<dbReference type="EMBL" id="CM043788">
    <property type="protein sequence ID" value="KAI4829234.1"/>
    <property type="molecule type" value="Genomic_DNA"/>
</dbReference>
<dbReference type="Proteomes" id="UP001057452">
    <property type="component" value="Chromosome 4"/>
</dbReference>
<gene>
    <name evidence="1" type="ORF">KUCAC02_023290</name>
</gene>
<protein>
    <submittedName>
        <fullName evidence="1">Uncharacterized protein</fullName>
    </submittedName>
</protein>
<proteinExistence type="predicted"/>